<evidence type="ECO:0000256" key="2">
    <source>
        <dbReference type="SAM" id="Phobius"/>
    </source>
</evidence>
<dbReference type="InterPro" id="IPR016032">
    <property type="entry name" value="Sig_transdc_resp-reg_C-effctor"/>
</dbReference>
<sequence>MWHRFIFLWFIFLLSTATPVIPQVKKIGLPSISNYGSQDYNSHPRNFSLIQANSGLIYVGNAYGVLEFDGNTWKKIELPNGLTAITLANGHNEEIYVGSVDELGRLVTDSQGQLYYSSLTHKIDTAYRQFGEVKSVLYSNEKTIFLTDHFLLTYTSEEFTVQRKTNETAFFQYIGAVHGRVYVKTIGGPLNILENEALSPLTWSVSLKDAKIVDILPCREDQELIVTQNSGLYLYNGSELISYPVPRPIATSEITCVFPLEGNFIALGTYQHGLFIVDQDGKLIQHIDKSKGLNSNRINALYKDRENNLWAALDNGVAHITLSNAFSFFREASGLLGMGYASLIKTSDIYLGSNLGLYHANRSNVNLEGFQFIEKAEGQVWNLFEINGNHFMGHERGVFKVEGGHVELLKATQNAWTFLKLEDRPHQFLVGTAQGILVFELTGSGWKFANKLTGFNEPSRIMAQDKDGVIWVCHGNKGLYKLTLSNDLQSTESIQFYGLEDERLPFYVSSVLDTEMGVLFTTSDGIARYNVENDTFELFDFVNRHLGNNKYVDKIFEDKDGNLWIIQEDNIRVLNPLDNGSYILLNENIIREMSGQLVGSYEHVNVYDRGNIFIGTQEGFAHLDLDYNISNRKEKQKHQFPSWIRKIESATNPDSAFFLGAINANMDRVVTLPYKLNGISIDYSAGLFQDHKSLSYQYAFDLQEQGSPQWSEWTNLTRKEYTNIREGAYIFRVRARDMFGNMSAIDTFDFKILPPWYRTKKAYIIYGTIILLALILLTLWIVQKFKLQKERLVEEKNKELLLKEKEVEEERIKADRERIKLINEKLAQQVAHKNTELATVAVQISQKNEFLYQLRKNLNALASHNEIQPTSIKKIIKVIDHDTRLDNNWERFQFHFDQVHQDFLKRLSAKFPALTKTSLKLCAFLRMDLSTKEIATLMNISTSGVEKRRYRLRKKLELDPEVNLVEFIKEI</sequence>
<dbReference type="Proteomes" id="UP001172082">
    <property type="component" value="Unassembled WGS sequence"/>
</dbReference>
<dbReference type="RefSeq" id="WP_346750748.1">
    <property type="nucleotide sequence ID" value="NZ_JAUJEA010000001.1"/>
</dbReference>
<dbReference type="InterPro" id="IPR011110">
    <property type="entry name" value="Reg_prop"/>
</dbReference>
<keyword evidence="1" id="KW-0175">Coiled coil</keyword>
<gene>
    <name evidence="4" type="ORF">QQ008_05130</name>
</gene>
<dbReference type="Gene3D" id="2.60.40.10">
    <property type="entry name" value="Immunoglobulins"/>
    <property type="match status" value="1"/>
</dbReference>
<dbReference type="InterPro" id="IPR036388">
    <property type="entry name" value="WH-like_DNA-bd_sf"/>
</dbReference>
<feature type="coiled-coil region" evidence="1">
    <location>
        <begin position="790"/>
        <end position="825"/>
    </location>
</feature>
<organism evidence="4 5">
    <name type="scientific">Splendidivirga corallicola</name>
    <dbReference type="NCBI Taxonomy" id="3051826"/>
    <lineage>
        <taxon>Bacteria</taxon>
        <taxon>Pseudomonadati</taxon>
        <taxon>Bacteroidota</taxon>
        <taxon>Cytophagia</taxon>
        <taxon>Cytophagales</taxon>
        <taxon>Splendidivirgaceae</taxon>
        <taxon>Splendidivirga</taxon>
    </lineage>
</organism>
<protein>
    <submittedName>
        <fullName evidence="4">Two-component regulator propeller domain-containing protein</fullName>
    </submittedName>
</protein>
<dbReference type="Gene3D" id="2.130.10.10">
    <property type="entry name" value="YVTN repeat-like/Quinoprotein amine dehydrogenase"/>
    <property type="match status" value="2"/>
</dbReference>
<evidence type="ECO:0000259" key="3">
    <source>
        <dbReference type="SMART" id="SM00421"/>
    </source>
</evidence>
<dbReference type="InterPro" id="IPR015943">
    <property type="entry name" value="WD40/YVTN_repeat-like_dom_sf"/>
</dbReference>
<evidence type="ECO:0000313" key="5">
    <source>
        <dbReference type="Proteomes" id="UP001172082"/>
    </source>
</evidence>
<dbReference type="Gene3D" id="1.10.10.10">
    <property type="entry name" value="Winged helix-like DNA-binding domain superfamily/Winged helix DNA-binding domain"/>
    <property type="match status" value="1"/>
</dbReference>
<dbReference type="Pfam" id="PF07494">
    <property type="entry name" value="Reg_prop"/>
    <property type="match status" value="1"/>
</dbReference>
<feature type="transmembrane region" description="Helical" evidence="2">
    <location>
        <begin position="763"/>
        <end position="782"/>
    </location>
</feature>
<dbReference type="InterPro" id="IPR000792">
    <property type="entry name" value="Tscrpt_reg_LuxR_C"/>
</dbReference>
<name>A0ABT8KJ36_9BACT</name>
<dbReference type="SUPFAM" id="SSF63829">
    <property type="entry name" value="Calcium-dependent phosphotriesterase"/>
    <property type="match status" value="1"/>
</dbReference>
<dbReference type="InterPro" id="IPR013783">
    <property type="entry name" value="Ig-like_fold"/>
</dbReference>
<evidence type="ECO:0000256" key="1">
    <source>
        <dbReference type="SAM" id="Coils"/>
    </source>
</evidence>
<keyword evidence="2" id="KW-0812">Transmembrane</keyword>
<dbReference type="SMART" id="SM00421">
    <property type="entry name" value="HTH_LUXR"/>
    <property type="match status" value="1"/>
</dbReference>
<feature type="domain" description="HTH luxR-type" evidence="3">
    <location>
        <begin position="911"/>
        <end position="968"/>
    </location>
</feature>
<dbReference type="SUPFAM" id="SSF46894">
    <property type="entry name" value="C-terminal effector domain of the bipartite response regulators"/>
    <property type="match status" value="1"/>
</dbReference>
<keyword evidence="2" id="KW-1133">Transmembrane helix</keyword>
<dbReference type="EMBL" id="JAUJEA010000001">
    <property type="protein sequence ID" value="MDN5200727.1"/>
    <property type="molecule type" value="Genomic_DNA"/>
</dbReference>
<reference evidence="4" key="1">
    <citation type="submission" date="2023-06" db="EMBL/GenBank/DDBJ databases">
        <title>Genomic of Parafulvivirga corallium.</title>
        <authorList>
            <person name="Wang G."/>
        </authorList>
    </citation>
    <scope>NUCLEOTIDE SEQUENCE</scope>
    <source>
        <strain evidence="4">BMA10</strain>
    </source>
</reference>
<keyword evidence="5" id="KW-1185">Reference proteome</keyword>
<comment type="caution">
    <text evidence="4">The sequence shown here is derived from an EMBL/GenBank/DDBJ whole genome shotgun (WGS) entry which is preliminary data.</text>
</comment>
<proteinExistence type="predicted"/>
<accession>A0ABT8KJ36</accession>
<evidence type="ECO:0000313" key="4">
    <source>
        <dbReference type="EMBL" id="MDN5200727.1"/>
    </source>
</evidence>
<keyword evidence="2" id="KW-0472">Membrane</keyword>